<dbReference type="Proteomes" id="UP000193963">
    <property type="component" value="Unassembled WGS sequence"/>
</dbReference>
<evidence type="ECO:0000256" key="2">
    <source>
        <dbReference type="ARBA" id="ARBA00023125"/>
    </source>
</evidence>
<accession>A0A1X6Y6L7</accession>
<name>A0A1X6Y6L7_9RHOB</name>
<dbReference type="RefSeq" id="WP_085886136.1">
    <property type="nucleotide sequence ID" value="NZ_FWFN01000001.1"/>
</dbReference>
<dbReference type="InterPro" id="IPR000835">
    <property type="entry name" value="HTH_MarR-typ"/>
</dbReference>
<reference evidence="6 7" key="1">
    <citation type="submission" date="2017-03" db="EMBL/GenBank/DDBJ databases">
        <authorList>
            <person name="Afonso C.L."/>
            <person name="Miller P.J."/>
            <person name="Scott M.A."/>
            <person name="Spackman E."/>
            <person name="Goraichik I."/>
            <person name="Dimitrov K.M."/>
            <person name="Suarez D.L."/>
            <person name="Swayne D.E."/>
        </authorList>
    </citation>
    <scope>NUCLEOTIDE SEQUENCE [LARGE SCALE GENOMIC DNA]</scope>
    <source>
        <strain evidence="6 7">CECT 7751</strain>
    </source>
</reference>
<dbReference type="PANTHER" id="PTHR42756:SF1">
    <property type="entry name" value="TRANSCRIPTIONAL REPRESSOR OF EMRAB OPERON"/>
    <property type="match status" value="1"/>
</dbReference>
<dbReference type="SMART" id="SM00347">
    <property type="entry name" value="HTH_MARR"/>
    <property type="match status" value="1"/>
</dbReference>
<protein>
    <submittedName>
        <fullName evidence="6">MarR family protein</fullName>
    </submittedName>
</protein>
<feature type="compositionally biased region" description="Low complexity" evidence="4">
    <location>
        <begin position="21"/>
        <end position="35"/>
    </location>
</feature>
<dbReference type="Gene3D" id="1.10.10.10">
    <property type="entry name" value="Winged helix-like DNA-binding domain superfamily/Winged helix DNA-binding domain"/>
    <property type="match status" value="1"/>
</dbReference>
<dbReference type="OrthoDB" id="8906692at2"/>
<evidence type="ECO:0000256" key="3">
    <source>
        <dbReference type="ARBA" id="ARBA00023163"/>
    </source>
</evidence>
<dbReference type="AlphaFoldDB" id="A0A1X6Y6L7"/>
<proteinExistence type="predicted"/>
<dbReference type="PROSITE" id="PS50995">
    <property type="entry name" value="HTH_MARR_2"/>
    <property type="match status" value="1"/>
</dbReference>
<evidence type="ECO:0000259" key="5">
    <source>
        <dbReference type="PROSITE" id="PS50995"/>
    </source>
</evidence>
<dbReference type="EMBL" id="FWFN01000001">
    <property type="protein sequence ID" value="SLN12154.1"/>
    <property type="molecule type" value="Genomic_DNA"/>
</dbReference>
<organism evidence="6 7">
    <name type="scientific">Pseudooceanicola marinus</name>
    <dbReference type="NCBI Taxonomy" id="396013"/>
    <lineage>
        <taxon>Bacteria</taxon>
        <taxon>Pseudomonadati</taxon>
        <taxon>Pseudomonadota</taxon>
        <taxon>Alphaproteobacteria</taxon>
        <taxon>Rhodobacterales</taxon>
        <taxon>Paracoccaceae</taxon>
        <taxon>Pseudooceanicola</taxon>
    </lineage>
</organism>
<sequence>MEDLKGAVRPEEDCVTREDSQAQGTGAAGTEAEAQPSGKRRLDLDHYAPFLLAAVHTAWSRQIAGPFRDGYELGVVEWRVIAMLSVHPGASASQLCALLRMDKSAISRSLHLLSNRGYLDWEASPGDVRRRSWWLSDSGQELFEALLDIALDAEARMLEGVSVAELETFMGVMRKFLTNLEEESD</sequence>
<dbReference type="PANTHER" id="PTHR42756">
    <property type="entry name" value="TRANSCRIPTIONAL REGULATOR, MARR"/>
    <property type="match status" value="1"/>
</dbReference>
<dbReference type="InterPro" id="IPR036390">
    <property type="entry name" value="WH_DNA-bd_sf"/>
</dbReference>
<feature type="domain" description="HTH marR-type" evidence="5">
    <location>
        <begin position="41"/>
        <end position="178"/>
    </location>
</feature>
<keyword evidence="2" id="KW-0238">DNA-binding</keyword>
<keyword evidence="7" id="KW-1185">Reference proteome</keyword>
<dbReference type="GO" id="GO:0003677">
    <property type="term" value="F:DNA binding"/>
    <property type="evidence" value="ECO:0007669"/>
    <property type="project" value="UniProtKB-KW"/>
</dbReference>
<evidence type="ECO:0000256" key="4">
    <source>
        <dbReference type="SAM" id="MobiDB-lite"/>
    </source>
</evidence>
<dbReference type="Pfam" id="PF12802">
    <property type="entry name" value="MarR_2"/>
    <property type="match status" value="1"/>
</dbReference>
<evidence type="ECO:0000313" key="6">
    <source>
        <dbReference type="EMBL" id="SLN12154.1"/>
    </source>
</evidence>
<evidence type="ECO:0000313" key="7">
    <source>
        <dbReference type="Proteomes" id="UP000193963"/>
    </source>
</evidence>
<gene>
    <name evidence="6" type="ORF">PSM7751_00206</name>
</gene>
<feature type="region of interest" description="Disordered" evidence="4">
    <location>
        <begin position="1"/>
        <end position="38"/>
    </location>
</feature>
<dbReference type="InterPro" id="IPR036388">
    <property type="entry name" value="WH-like_DNA-bd_sf"/>
</dbReference>
<dbReference type="GO" id="GO:0003700">
    <property type="term" value="F:DNA-binding transcription factor activity"/>
    <property type="evidence" value="ECO:0007669"/>
    <property type="project" value="InterPro"/>
</dbReference>
<feature type="compositionally biased region" description="Basic and acidic residues" evidence="4">
    <location>
        <begin position="1"/>
        <end position="20"/>
    </location>
</feature>
<evidence type="ECO:0000256" key="1">
    <source>
        <dbReference type="ARBA" id="ARBA00023015"/>
    </source>
</evidence>
<keyword evidence="1" id="KW-0805">Transcription regulation</keyword>
<keyword evidence="3" id="KW-0804">Transcription</keyword>
<dbReference type="SUPFAM" id="SSF46785">
    <property type="entry name" value="Winged helix' DNA-binding domain"/>
    <property type="match status" value="1"/>
</dbReference>